<evidence type="ECO:0000256" key="1">
    <source>
        <dbReference type="SAM" id="MobiDB-lite"/>
    </source>
</evidence>
<gene>
    <name evidence="2" type="ORF">AGERDE_LOCUS13173</name>
</gene>
<sequence length="69" mass="7578">MSSSQEENTSLLSSITNKFFASSPSSNSKKYPSTNNGTGIDSEIKPANKKSKKLLNTPYDYAKRLTTRS</sequence>
<keyword evidence="3" id="KW-1185">Reference proteome</keyword>
<feature type="region of interest" description="Disordered" evidence="1">
    <location>
        <begin position="19"/>
        <end position="69"/>
    </location>
</feature>
<dbReference type="AlphaFoldDB" id="A0A9N9ET77"/>
<dbReference type="Proteomes" id="UP000789831">
    <property type="component" value="Unassembled WGS sequence"/>
</dbReference>
<name>A0A9N9ET77_9GLOM</name>
<comment type="caution">
    <text evidence="2">The sequence shown here is derived from an EMBL/GenBank/DDBJ whole genome shotgun (WGS) entry which is preliminary data.</text>
</comment>
<proteinExistence type="predicted"/>
<protein>
    <submittedName>
        <fullName evidence="2">11088_t:CDS:1</fullName>
    </submittedName>
</protein>
<dbReference type="EMBL" id="CAJVPL010015278">
    <property type="protein sequence ID" value="CAG8693000.1"/>
    <property type="molecule type" value="Genomic_DNA"/>
</dbReference>
<feature type="compositionally biased region" description="Low complexity" evidence="1">
    <location>
        <begin position="22"/>
        <end position="36"/>
    </location>
</feature>
<organism evidence="2 3">
    <name type="scientific">Ambispora gerdemannii</name>
    <dbReference type="NCBI Taxonomy" id="144530"/>
    <lineage>
        <taxon>Eukaryota</taxon>
        <taxon>Fungi</taxon>
        <taxon>Fungi incertae sedis</taxon>
        <taxon>Mucoromycota</taxon>
        <taxon>Glomeromycotina</taxon>
        <taxon>Glomeromycetes</taxon>
        <taxon>Archaeosporales</taxon>
        <taxon>Ambisporaceae</taxon>
        <taxon>Ambispora</taxon>
    </lineage>
</organism>
<evidence type="ECO:0000313" key="2">
    <source>
        <dbReference type="EMBL" id="CAG8693000.1"/>
    </source>
</evidence>
<evidence type="ECO:0000313" key="3">
    <source>
        <dbReference type="Proteomes" id="UP000789831"/>
    </source>
</evidence>
<accession>A0A9N9ET77</accession>
<feature type="non-terminal residue" evidence="2">
    <location>
        <position position="69"/>
    </location>
</feature>
<reference evidence="2" key="1">
    <citation type="submission" date="2021-06" db="EMBL/GenBank/DDBJ databases">
        <authorList>
            <person name="Kallberg Y."/>
            <person name="Tangrot J."/>
            <person name="Rosling A."/>
        </authorList>
    </citation>
    <scope>NUCLEOTIDE SEQUENCE</scope>
    <source>
        <strain evidence="2">MT106</strain>
    </source>
</reference>